<comment type="caution">
    <text evidence="2">The sequence shown here is derived from an EMBL/GenBank/DDBJ whole genome shotgun (WGS) entry which is preliminary data.</text>
</comment>
<organism evidence="2 3">
    <name type="scientific">Ameca splendens</name>
    <dbReference type="NCBI Taxonomy" id="208324"/>
    <lineage>
        <taxon>Eukaryota</taxon>
        <taxon>Metazoa</taxon>
        <taxon>Chordata</taxon>
        <taxon>Craniata</taxon>
        <taxon>Vertebrata</taxon>
        <taxon>Euteleostomi</taxon>
        <taxon>Actinopterygii</taxon>
        <taxon>Neopterygii</taxon>
        <taxon>Teleostei</taxon>
        <taxon>Neoteleostei</taxon>
        <taxon>Acanthomorphata</taxon>
        <taxon>Ovalentaria</taxon>
        <taxon>Atherinomorphae</taxon>
        <taxon>Cyprinodontiformes</taxon>
        <taxon>Goodeidae</taxon>
        <taxon>Ameca</taxon>
    </lineage>
</organism>
<reference evidence="2 3" key="1">
    <citation type="submission" date="2021-06" db="EMBL/GenBank/DDBJ databases">
        <authorList>
            <person name="Palmer J.M."/>
        </authorList>
    </citation>
    <scope>NUCLEOTIDE SEQUENCE [LARGE SCALE GENOMIC DNA]</scope>
    <source>
        <strain evidence="2 3">AS_MEX2019</strain>
        <tissue evidence="2">Muscle</tissue>
    </source>
</reference>
<sequence length="111" mass="11776">MDGEHSALSGVERERERLPPIYTNCPPAVLGRGPKQPFPTLGTFISTLSQRRDVGGRGFAVGIGGTMTGSVGIRHIGRQEAGEQSWDPVSILSCPLPPRFALDPVEPNGGL</sequence>
<accession>A0ABV0XQW0</accession>
<gene>
    <name evidence="2" type="ORF">AMECASPLE_016009</name>
</gene>
<dbReference type="EMBL" id="JAHRIP010010553">
    <property type="protein sequence ID" value="MEQ2283873.1"/>
    <property type="molecule type" value="Genomic_DNA"/>
</dbReference>
<feature type="region of interest" description="Disordered" evidence="1">
    <location>
        <begin position="1"/>
        <end position="34"/>
    </location>
</feature>
<evidence type="ECO:0000313" key="2">
    <source>
        <dbReference type="EMBL" id="MEQ2283873.1"/>
    </source>
</evidence>
<dbReference type="Proteomes" id="UP001469553">
    <property type="component" value="Unassembled WGS sequence"/>
</dbReference>
<evidence type="ECO:0000256" key="1">
    <source>
        <dbReference type="SAM" id="MobiDB-lite"/>
    </source>
</evidence>
<protein>
    <submittedName>
        <fullName evidence="2">Uncharacterized protein</fullName>
    </submittedName>
</protein>
<evidence type="ECO:0000313" key="3">
    <source>
        <dbReference type="Proteomes" id="UP001469553"/>
    </source>
</evidence>
<proteinExistence type="predicted"/>
<name>A0ABV0XQW0_9TELE</name>
<keyword evidence="3" id="KW-1185">Reference proteome</keyword>